<protein>
    <submittedName>
        <fullName evidence="2">Uncharacterized protein</fullName>
    </submittedName>
</protein>
<dbReference type="Proteomes" id="UP000663832">
    <property type="component" value="Unassembled WGS sequence"/>
</dbReference>
<sequence length="254" mass="28673">MEVYAGAGENRVGHESCKSVLFELSIDEAMDARPFADITSISHFGEGEEEVLFTMGSVWTIDSVKEGDDSLWTVELKHCSELDSKLGQLFKQLPDDNTFIALGDVLRELGQHTKAKNFYYRMLNEPLIPDEIRRSLYYKIAKINIAQGEHFEALNNLHEALKLFPVVETNTVPVSSQPLYAHGIISSPLPILYNMGRMYQKTDHYTEALKYFTEAADIKESDPVDRAIVEDSIGDRFECNMNVSLIAISSHPYS</sequence>
<reference evidence="2" key="1">
    <citation type="submission" date="2021-02" db="EMBL/GenBank/DDBJ databases">
        <authorList>
            <person name="Nowell W R."/>
        </authorList>
    </citation>
    <scope>NUCLEOTIDE SEQUENCE</scope>
</reference>
<dbReference type="EMBL" id="CAJNOM010000521">
    <property type="protein sequence ID" value="CAF1482993.1"/>
    <property type="molecule type" value="Genomic_DNA"/>
</dbReference>
<evidence type="ECO:0000313" key="5">
    <source>
        <dbReference type="Proteomes" id="UP000663877"/>
    </source>
</evidence>
<dbReference type="EMBL" id="CAJNOI010000168">
    <property type="protein sequence ID" value="CAF1150908.1"/>
    <property type="molecule type" value="Genomic_DNA"/>
</dbReference>
<evidence type="ECO:0000313" key="3">
    <source>
        <dbReference type="EMBL" id="CAF1482993.1"/>
    </source>
</evidence>
<dbReference type="SUPFAM" id="SSF48452">
    <property type="entry name" value="TPR-like"/>
    <property type="match status" value="1"/>
</dbReference>
<feature type="repeat" description="TPR" evidence="1">
    <location>
        <begin position="189"/>
        <end position="222"/>
    </location>
</feature>
<comment type="caution">
    <text evidence="2">The sequence shown here is derived from an EMBL/GenBank/DDBJ whole genome shotgun (WGS) entry which is preliminary data.</text>
</comment>
<dbReference type="InterPro" id="IPR011990">
    <property type="entry name" value="TPR-like_helical_dom_sf"/>
</dbReference>
<evidence type="ECO:0000313" key="2">
    <source>
        <dbReference type="EMBL" id="CAF1150908.1"/>
    </source>
</evidence>
<keyword evidence="1" id="KW-0802">TPR repeat</keyword>
<dbReference type="Gene3D" id="1.25.40.10">
    <property type="entry name" value="Tetratricopeptide repeat domain"/>
    <property type="match status" value="1"/>
</dbReference>
<keyword evidence="4" id="KW-1185">Reference proteome</keyword>
<dbReference type="SMART" id="SM00028">
    <property type="entry name" value="TPR"/>
    <property type="match status" value="2"/>
</dbReference>
<dbReference type="InterPro" id="IPR019734">
    <property type="entry name" value="TPR_rpt"/>
</dbReference>
<proteinExistence type="predicted"/>
<accession>A0A814SQF0</accession>
<dbReference type="Pfam" id="PF13181">
    <property type="entry name" value="TPR_8"/>
    <property type="match status" value="2"/>
</dbReference>
<organism evidence="2 5">
    <name type="scientific">Adineta steineri</name>
    <dbReference type="NCBI Taxonomy" id="433720"/>
    <lineage>
        <taxon>Eukaryota</taxon>
        <taxon>Metazoa</taxon>
        <taxon>Spiralia</taxon>
        <taxon>Gnathifera</taxon>
        <taxon>Rotifera</taxon>
        <taxon>Eurotatoria</taxon>
        <taxon>Bdelloidea</taxon>
        <taxon>Adinetida</taxon>
        <taxon>Adinetidae</taxon>
        <taxon>Adineta</taxon>
    </lineage>
</organism>
<dbReference type="OrthoDB" id="10018093at2759"/>
<gene>
    <name evidence="2" type="ORF">BJG266_LOCUS24085</name>
    <name evidence="3" type="ORF">QVE165_LOCUS42361</name>
</gene>
<dbReference type="AlphaFoldDB" id="A0A814SQF0"/>
<evidence type="ECO:0000256" key="1">
    <source>
        <dbReference type="PROSITE-ProRule" id="PRU00339"/>
    </source>
</evidence>
<name>A0A814SQF0_9BILA</name>
<evidence type="ECO:0000313" key="4">
    <source>
        <dbReference type="Proteomes" id="UP000663832"/>
    </source>
</evidence>
<dbReference type="Proteomes" id="UP000663877">
    <property type="component" value="Unassembled WGS sequence"/>
</dbReference>
<dbReference type="PROSITE" id="PS50005">
    <property type="entry name" value="TPR"/>
    <property type="match status" value="1"/>
</dbReference>